<feature type="chain" id="PRO_5012647254" description="Curli production assembly/transport component CsgE" evidence="5">
    <location>
        <begin position="31"/>
        <end position="202"/>
    </location>
</feature>
<dbReference type="Proteomes" id="UP000198310">
    <property type="component" value="Unassembled WGS sequence"/>
</dbReference>
<dbReference type="EMBL" id="FZNS01000007">
    <property type="protein sequence ID" value="SNR80231.1"/>
    <property type="molecule type" value="Genomic_DNA"/>
</dbReference>
<dbReference type="RefSeq" id="WP_089333429.1">
    <property type="nucleotide sequence ID" value="NZ_FZNS01000007.1"/>
</dbReference>
<evidence type="ECO:0000313" key="7">
    <source>
        <dbReference type="Proteomes" id="UP000198310"/>
    </source>
</evidence>
<feature type="signal peptide" evidence="5">
    <location>
        <begin position="1"/>
        <end position="30"/>
    </location>
</feature>
<dbReference type="AlphaFoldDB" id="A0A238ZBD3"/>
<proteinExistence type="predicted"/>
<accession>A0A238ZBD3</accession>
<keyword evidence="7" id="KW-1185">Reference proteome</keyword>
<dbReference type="InterPro" id="IPR018900">
    <property type="entry name" value="Curli_CsgE"/>
</dbReference>
<protein>
    <recommendedName>
        <fullName evidence="2">Curli production assembly/transport component CsgE</fullName>
    </recommendedName>
</protein>
<reference evidence="7" key="1">
    <citation type="submission" date="2017-06" db="EMBL/GenBank/DDBJ databases">
        <authorList>
            <person name="Varghese N."/>
            <person name="Submissions S."/>
        </authorList>
    </citation>
    <scope>NUCLEOTIDE SEQUENCE [LARGE SCALE GENOMIC DNA]</scope>
    <source>
        <strain evidence="7">DSM 28041</strain>
    </source>
</reference>
<evidence type="ECO:0000256" key="4">
    <source>
        <dbReference type="SAM" id="MobiDB-lite"/>
    </source>
</evidence>
<feature type="region of interest" description="Disordered" evidence="4">
    <location>
        <begin position="31"/>
        <end position="59"/>
    </location>
</feature>
<feature type="compositionally biased region" description="Pro residues" evidence="4">
    <location>
        <begin position="40"/>
        <end position="51"/>
    </location>
</feature>
<name>A0A238ZBD3_9BACT</name>
<dbReference type="Pfam" id="PF10627">
    <property type="entry name" value="CsgE"/>
    <property type="match status" value="1"/>
</dbReference>
<evidence type="ECO:0000313" key="6">
    <source>
        <dbReference type="EMBL" id="SNR80231.1"/>
    </source>
</evidence>
<evidence type="ECO:0000256" key="2">
    <source>
        <dbReference type="ARBA" id="ARBA00014024"/>
    </source>
</evidence>
<evidence type="ECO:0000256" key="1">
    <source>
        <dbReference type="ARBA" id="ARBA00003989"/>
    </source>
</evidence>
<gene>
    <name evidence="6" type="ORF">SAMN06269173_10758</name>
</gene>
<sequence length="202" mass="21694">MVNTLLTFRRRFWLVLLGGIMLQTAPPSYAQVKPKASAPAPAPAKRPPPTGGAPAATPGTLPAAKVEEALRLLLQATATPDSLQNNRLQLPEAEINGLVIDQTITKIGRDFYGLFYGQWDPPQGLGEYTVVIQEKPGRGTTTLISVTVNDNALVDLPLSPNNDAIEDAVAYSLSLTLDYLINARNVSQQLDTTADNPGTEVY</sequence>
<evidence type="ECO:0000256" key="3">
    <source>
        <dbReference type="ARBA" id="ARBA00022729"/>
    </source>
</evidence>
<keyword evidence="3 5" id="KW-0732">Signal</keyword>
<evidence type="ECO:0000256" key="5">
    <source>
        <dbReference type="SAM" id="SignalP"/>
    </source>
</evidence>
<organism evidence="6 7">
    <name type="scientific">Hymenobacter mucosus</name>
    <dbReference type="NCBI Taxonomy" id="1411120"/>
    <lineage>
        <taxon>Bacteria</taxon>
        <taxon>Pseudomonadati</taxon>
        <taxon>Bacteroidota</taxon>
        <taxon>Cytophagia</taxon>
        <taxon>Cytophagales</taxon>
        <taxon>Hymenobacteraceae</taxon>
        <taxon>Hymenobacter</taxon>
    </lineage>
</organism>
<comment type="function">
    <text evidence="1">May be involved in the biogenesis of curli organelles.</text>
</comment>